<name>A0AA39XCV8_9PEZI</name>
<proteinExistence type="predicted"/>
<comment type="caution">
    <text evidence="2">The sequence shown here is derived from an EMBL/GenBank/DDBJ whole genome shotgun (WGS) entry which is preliminary data.</text>
</comment>
<reference evidence="2" key="1">
    <citation type="submission" date="2023-06" db="EMBL/GenBank/DDBJ databases">
        <title>Genome-scale phylogeny and comparative genomics of the fungal order Sordariales.</title>
        <authorList>
            <consortium name="Lawrence Berkeley National Laboratory"/>
            <person name="Hensen N."/>
            <person name="Bonometti L."/>
            <person name="Westerberg I."/>
            <person name="Brannstrom I.O."/>
            <person name="Guillou S."/>
            <person name="Cros-Aarteil S."/>
            <person name="Calhoun S."/>
            <person name="Haridas S."/>
            <person name="Kuo A."/>
            <person name="Mondo S."/>
            <person name="Pangilinan J."/>
            <person name="Riley R."/>
            <person name="Labutti K."/>
            <person name="Andreopoulos B."/>
            <person name="Lipzen A."/>
            <person name="Chen C."/>
            <person name="Yanf M."/>
            <person name="Daum C."/>
            <person name="Ng V."/>
            <person name="Clum A."/>
            <person name="Steindorff A."/>
            <person name="Ohm R."/>
            <person name="Martin F."/>
            <person name="Silar P."/>
            <person name="Natvig D."/>
            <person name="Lalanne C."/>
            <person name="Gautier V."/>
            <person name="Ament-Velasquez S.L."/>
            <person name="Kruys A."/>
            <person name="Hutchinson M.I."/>
            <person name="Powell A.J."/>
            <person name="Barry K."/>
            <person name="Miller A.N."/>
            <person name="Grigoriev I.V."/>
            <person name="Debuchy R."/>
            <person name="Gladieux P."/>
            <person name="Thoren M.H."/>
            <person name="Johannesson H."/>
        </authorList>
    </citation>
    <scope>NUCLEOTIDE SEQUENCE</scope>
    <source>
        <strain evidence="2">CBS 606.72</strain>
    </source>
</reference>
<dbReference type="Proteomes" id="UP001175000">
    <property type="component" value="Unassembled WGS sequence"/>
</dbReference>
<dbReference type="AlphaFoldDB" id="A0AA39XCV8"/>
<evidence type="ECO:0000313" key="3">
    <source>
        <dbReference type="Proteomes" id="UP001175000"/>
    </source>
</evidence>
<protein>
    <submittedName>
        <fullName evidence="2">Uncharacterized protein</fullName>
    </submittedName>
</protein>
<sequence length="127" mass="14139">MFDLTASRAAHVPAPAPDQSNTLSRLERVEYVVGRMELAVGRLELAFSQMRMETAQTSVRHETHVNESIEKIKRGMDEFFSCYAAQVENEAAQNDEASQGERSDISEIEETASMSGSPWNGEDTGRQ</sequence>
<gene>
    <name evidence="2" type="ORF">B0T14DRAFT_501966</name>
</gene>
<keyword evidence="3" id="KW-1185">Reference proteome</keyword>
<dbReference type="EMBL" id="JAULSU010000001">
    <property type="protein sequence ID" value="KAK0631599.1"/>
    <property type="molecule type" value="Genomic_DNA"/>
</dbReference>
<accession>A0AA39XCV8</accession>
<evidence type="ECO:0000256" key="1">
    <source>
        <dbReference type="SAM" id="MobiDB-lite"/>
    </source>
</evidence>
<feature type="region of interest" description="Disordered" evidence="1">
    <location>
        <begin position="1"/>
        <end position="20"/>
    </location>
</feature>
<feature type="region of interest" description="Disordered" evidence="1">
    <location>
        <begin position="90"/>
        <end position="127"/>
    </location>
</feature>
<organism evidence="2 3">
    <name type="scientific">Immersiella caudata</name>
    <dbReference type="NCBI Taxonomy" id="314043"/>
    <lineage>
        <taxon>Eukaryota</taxon>
        <taxon>Fungi</taxon>
        <taxon>Dikarya</taxon>
        <taxon>Ascomycota</taxon>
        <taxon>Pezizomycotina</taxon>
        <taxon>Sordariomycetes</taxon>
        <taxon>Sordariomycetidae</taxon>
        <taxon>Sordariales</taxon>
        <taxon>Lasiosphaeriaceae</taxon>
        <taxon>Immersiella</taxon>
    </lineage>
</organism>
<evidence type="ECO:0000313" key="2">
    <source>
        <dbReference type="EMBL" id="KAK0631599.1"/>
    </source>
</evidence>